<sequence length="463" mass="51667">MKKTLLIFSLFASLFASFTAQAQDPYTLSFFDQVIYYNMYEGPVSEPVPDGLIRTRNSSYSRKLTAEQIESIGNMLTLNVTLFPLCDTYDRIGNVNLVMVPAGATSYGYNDTNITRIEIGRFITPFMNLNVTNPASVPYTFEVNNITKILHDTSISSNYDFWIELEVYGYQGDSSAGAVHDLPATCTGRNDVYMGSLELVSNNNPNLVQGENHFVPLSYKYELKNYTLEGTDEIGQTVRTITFTLDEPVPNAKFYLITSNHGQQEEFLRRKHHVYFDGVEVTNYTPGGLSCVPYRVYNTMPNCIYINCATGAYRPNTNAAWAWNNWCPGNKIPTRVIELGDLAAGEHSFKIDVPEAEFLNGAGNGSDGYFPMSVYMQGYSETLGTPDFEHNAFNIYPNPVTDIATIGTGDQQVKTVTVVNTLGQTVFEGTTEKIDMSEMQSGIYMVKVEFGNNLSATKKIIKK</sequence>
<evidence type="ECO:0000259" key="5">
    <source>
        <dbReference type="Pfam" id="PF09113"/>
    </source>
</evidence>
<keyword evidence="1 3" id="KW-0732">Signal</keyword>
<gene>
    <name evidence="7" type="ORF">HYN59_00645</name>
</gene>
<feature type="signal peptide" evidence="3">
    <location>
        <begin position="1"/>
        <end position="22"/>
    </location>
</feature>
<reference evidence="7 8" key="1">
    <citation type="submission" date="2018-04" db="EMBL/GenBank/DDBJ databases">
        <title>Genome sequencing of Flavobacterium sp. HYN0059.</title>
        <authorList>
            <person name="Yi H."/>
            <person name="Baek C."/>
        </authorList>
    </citation>
    <scope>NUCLEOTIDE SEQUENCE [LARGE SCALE GENOMIC DNA]</scope>
    <source>
        <strain evidence="7 8">HYN0059</strain>
    </source>
</reference>
<evidence type="ECO:0000313" key="7">
    <source>
        <dbReference type="EMBL" id="AWH83712.1"/>
    </source>
</evidence>
<dbReference type="Proteomes" id="UP000244929">
    <property type="component" value="Chromosome"/>
</dbReference>
<evidence type="ECO:0000259" key="6">
    <source>
        <dbReference type="Pfam" id="PF18962"/>
    </source>
</evidence>
<dbReference type="Gene3D" id="2.60.120.230">
    <property type="match status" value="2"/>
</dbReference>
<keyword evidence="2" id="KW-1015">Disulfide bond</keyword>
<evidence type="ECO:0000256" key="1">
    <source>
        <dbReference type="ARBA" id="ARBA00022729"/>
    </source>
</evidence>
<dbReference type="GO" id="GO:0016715">
    <property type="term" value="F:oxidoreductase activity, acting on paired donors, with incorporation or reduction of molecular oxygen, reduced ascorbate as one donor, and incorporation of one atom of oxygen"/>
    <property type="evidence" value="ECO:0007669"/>
    <property type="project" value="InterPro"/>
</dbReference>
<dbReference type="Pfam" id="PF09113">
    <property type="entry name" value="N-glycanase_C"/>
    <property type="match status" value="1"/>
</dbReference>
<dbReference type="InterPro" id="IPR008977">
    <property type="entry name" value="PHM/PNGase_F_dom_sf"/>
</dbReference>
<dbReference type="Pfam" id="PF09112">
    <property type="entry name" value="N-glycanase_N"/>
    <property type="match status" value="1"/>
</dbReference>
<dbReference type="InterPro" id="IPR015197">
    <property type="entry name" value="PngaseF_C"/>
</dbReference>
<dbReference type="OrthoDB" id="626993at2"/>
<feature type="domain" description="Secretion system C-terminal sorting" evidence="6">
    <location>
        <begin position="395"/>
        <end position="461"/>
    </location>
</feature>
<proteinExistence type="predicted"/>
<keyword evidence="8" id="KW-1185">Reference proteome</keyword>
<protein>
    <recommendedName>
        <fullName evidence="9">Peptide-N-glycosidase F N-terminal domain-containing protein</fullName>
    </recommendedName>
</protein>
<dbReference type="RefSeq" id="WP_108776428.1">
    <property type="nucleotide sequence ID" value="NZ_CP029186.1"/>
</dbReference>
<evidence type="ECO:0000256" key="2">
    <source>
        <dbReference type="ARBA" id="ARBA00023157"/>
    </source>
</evidence>
<accession>A0A2S1QTI0</accession>
<dbReference type="SUPFAM" id="SSF49742">
    <property type="entry name" value="PHM/PNGase F"/>
    <property type="match status" value="1"/>
</dbReference>
<feature type="domain" description="Peptide-N-glycosidase F N-terminal" evidence="4">
    <location>
        <begin position="30"/>
        <end position="155"/>
    </location>
</feature>
<evidence type="ECO:0008006" key="9">
    <source>
        <dbReference type="Google" id="ProtNLM"/>
    </source>
</evidence>
<name>A0A2S1QTI0_9FLAO</name>
<dbReference type="InterPro" id="IPR026444">
    <property type="entry name" value="Secre_tail"/>
</dbReference>
<feature type="chain" id="PRO_5015608292" description="Peptide-N-glycosidase F N-terminal domain-containing protein" evidence="3">
    <location>
        <begin position="23"/>
        <end position="463"/>
    </location>
</feature>
<dbReference type="KEGG" id="falb:HYN59_00645"/>
<feature type="domain" description="Peptide-N-glycosidase F C-terminal" evidence="5">
    <location>
        <begin position="238"/>
        <end position="376"/>
    </location>
</feature>
<dbReference type="NCBIfam" id="TIGR04183">
    <property type="entry name" value="Por_Secre_tail"/>
    <property type="match status" value="1"/>
</dbReference>
<evidence type="ECO:0000313" key="8">
    <source>
        <dbReference type="Proteomes" id="UP000244929"/>
    </source>
</evidence>
<organism evidence="7 8">
    <name type="scientific">Flavobacterium album</name>
    <dbReference type="NCBI Taxonomy" id="2175091"/>
    <lineage>
        <taxon>Bacteria</taxon>
        <taxon>Pseudomonadati</taxon>
        <taxon>Bacteroidota</taxon>
        <taxon>Flavobacteriia</taxon>
        <taxon>Flavobacteriales</taxon>
        <taxon>Flavobacteriaceae</taxon>
        <taxon>Flavobacterium</taxon>
    </lineage>
</organism>
<dbReference type="AlphaFoldDB" id="A0A2S1QTI0"/>
<evidence type="ECO:0000256" key="3">
    <source>
        <dbReference type="SAM" id="SignalP"/>
    </source>
</evidence>
<dbReference type="InterPro" id="IPR015196">
    <property type="entry name" value="PngaseF_N"/>
</dbReference>
<dbReference type="Pfam" id="PF18962">
    <property type="entry name" value="Por_Secre_tail"/>
    <property type="match status" value="1"/>
</dbReference>
<dbReference type="InterPro" id="IPR014784">
    <property type="entry name" value="Cu2_ascorb_mOase-like_C"/>
</dbReference>
<dbReference type="EMBL" id="CP029186">
    <property type="protein sequence ID" value="AWH83712.1"/>
    <property type="molecule type" value="Genomic_DNA"/>
</dbReference>
<evidence type="ECO:0000259" key="4">
    <source>
        <dbReference type="Pfam" id="PF09112"/>
    </source>
</evidence>